<evidence type="ECO:0000256" key="2">
    <source>
        <dbReference type="SAM" id="Phobius"/>
    </source>
</evidence>
<name>A0A7R7DV74_9ACTN</name>
<feature type="transmembrane region" description="Helical" evidence="2">
    <location>
        <begin position="76"/>
        <end position="98"/>
    </location>
</feature>
<keyword evidence="2" id="KW-1133">Transmembrane helix</keyword>
<protein>
    <submittedName>
        <fullName evidence="3">Uncharacterized protein</fullName>
    </submittedName>
</protein>
<dbReference type="PROSITE" id="PS51257">
    <property type="entry name" value="PROKAR_LIPOPROTEIN"/>
    <property type="match status" value="1"/>
</dbReference>
<dbReference type="EMBL" id="AP023355">
    <property type="protein sequence ID" value="BCJ38489.1"/>
    <property type="molecule type" value="Genomic_DNA"/>
</dbReference>
<accession>A0A7R7DV74</accession>
<evidence type="ECO:0000256" key="1">
    <source>
        <dbReference type="SAM" id="MobiDB-lite"/>
    </source>
</evidence>
<sequence length="287" mass="31587">MWERELAAAEPRRPGGSPVALWVCAGLAWLVLACVGTVRVSTVPFVFLDLPMQLAGWLLAGGLTVALLRRIRGRRWVLPVTVAVLVAACFHSVSWSVFEPRSYYAAHRYAFAMVAADVRDGSIGASTEYYGDFLPWYLHGLSATGRAAVVGQQHGRPVVFLPQWLGMPDDAGGYVYVQARPAPDLLVDLFGEPLAVDDGLDLGDGWWYLPAPAGGQRGRRRGGGTARRRRASRGPRGTGRRPGRLGRPVPRTGRRRPAARRGRARYGNRRCRRSRSRRRPVPTGPCR</sequence>
<feature type="transmembrane region" description="Helical" evidence="2">
    <location>
        <begin position="20"/>
        <end position="38"/>
    </location>
</feature>
<dbReference type="Proteomes" id="UP000611640">
    <property type="component" value="Chromosome"/>
</dbReference>
<organism evidence="3 4">
    <name type="scientific">Actinocatenispora thailandica</name>
    <dbReference type="NCBI Taxonomy" id="227318"/>
    <lineage>
        <taxon>Bacteria</taxon>
        <taxon>Bacillati</taxon>
        <taxon>Actinomycetota</taxon>
        <taxon>Actinomycetes</taxon>
        <taxon>Micromonosporales</taxon>
        <taxon>Micromonosporaceae</taxon>
        <taxon>Actinocatenispora</taxon>
    </lineage>
</organism>
<feature type="transmembrane region" description="Helical" evidence="2">
    <location>
        <begin position="50"/>
        <end position="69"/>
    </location>
</feature>
<gene>
    <name evidence="3" type="ORF">Athai_59920</name>
</gene>
<reference evidence="3 4" key="1">
    <citation type="submission" date="2020-08" db="EMBL/GenBank/DDBJ databases">
        <title>Whole genome shotgun sequence of Actinocatenispora thailandica NBRC 105041.</title>
        <authorList>
            <person name="Komaki H."/>
            <person name="Tamura T."/>
        </authorList>
    </citation>
    <scope>NUCLEOTIDE SEQUENCE [LARGE SCALE GENOMIC DNA]</scope>
    <source>
        <strain evidence="3 4">NBRC 105041</strain>
    </source>
</reference>
<keyword evidence="2" id="KW-0472">Membrane</keyword>
<feature type="compositionally biased region" description="Basic residues" evidence="1">
    <location>
        <begin position="252"/>
        <end position="280"/>
    </location>
</feature>
<feature type="compositionally biased region" description="Basic residues" evidence="1">
    <location>
        <begin position="217"/>
        <end position="244"/>
    </location>
</feature>
<evidence type="ECO:0000313" key="4">
    <source>
        <dbReference type="Proteomes" id="UP000611640"/>
    </source>
</evidence>
<proteinExistence type="predicted"/>
<keyword evidence="2" id="KW-0812">Transmembrane</keyword>
<feature type="region of interest" description="Disordered" evidence="1">
    <location>
        <begin position="213"/>
        <end position="287"/>
    </location>
</feature>
<keyword evidence="4" id="KW-1185">Reference proteome</keyword>
<dbReference type="KEGG" id="atl:Athai_59920"/>
<evidence type="ECO:0000313" key="3">
    <source>
        <dbReference type="EMBL" id="BCJ38489.1"/>
    </source>
</evidence>
<dbReference type="AlphaFoldDB" id="A0A7R7DV74"/>